<evidence type="ECO:0000259" key="4">
    <source>
        <dbReference type="SMART" id="SM00093"/>
    </source>
</evidence>
<dbReference type="OrthoDB" id="9440847at2759"/>
<protein>
    <submittedName>
        <fullName evidence="5">Spn77Ba</fullName>
    </submittedName>
</protein>
<keyword evidence="6" id="KW-1185">Reference proteome</keyword>
<dbReference type="PANTHER" id="PTHR11461">
    <property type="entry name" value="SERINE PROTEASE INHIBITOR, SERPIN"/>
    <property type="match status" value="1"/>
</dbReference>
<dbReference type="SMR" id="A0A0M3QWH6"/>
<dbReference type="PANTHER" id="PTHR11461:SF367">
    <property type="entry name" value="GH21475P-RELATED"/>
    <property type="match status" value="1"/>
</dbReference>
<dbReference type="InterPro" id="IPR042178">
    <property type="entry name" value="Serpin_sf_1"/>
</dbReference>
<dbReference type="Gene3D" id="2.30.39.10">
    <property type="entry name" value="Alpha-1-antitrypsin, domain 1"/>
    <property type="match status" value="1"/>
</dbReference>
<sequence>MILKVLTYFLNGLLYSVLATLLLAVIITAQQNGPLLSVGHSLQALTPKTAFQAHNSPDNALRSNFRVETLRKIAVGAQQFGLDLLMRISEEVAKANRDFMISPFSVWSLLLLLYEGSAGQTYEQLRQALRINVPDEDLRAVYRIWSTYLNVSTSTIEVASLQALYVDITSHVKSSYREVAKSYNVQPMEVDFYKKETVVEINEATNRSTRGLIPYTVLPQDIYGSKMFMLTSLFFKGQWKFPFNETATRLEPFYDENGAVITQIPMMAQEGNFAYATNIEGLDGYLLELPYGTQDRLSMIVVLPKRGFKLNDIANNLKELGLTPIIERLNKFKREAPEDNEVEVIMPKFTTTTDFNLVKLLNNMGIRDLFDQSRSDLSRLADGLFAKLCIHSTKIIVDELGTTAAAVTAASLSNKSTPPKFQLNRPFQYMIIDKSTHLLLFAGQVRNPKAT</sequence>
<dbReference type="Gene3D" id="2.10.310.10">
    <property type="entry name" value="Serpins superfamily"/>
    <property type="match status" value="1"/>
</dbReference>
<reference evidence="5 6" key="1">
    <citation type="submission" date="2015-08" db="EMBL/GenBank/DDBJ databases">
        <title>Ancestral chromatin configuration constrains chromatin evolution on differentiating sex chromosomes in Drosophila.</title>
        <authorList>
            <person name="Zhou Q."/>
            <person name="Bachtrog D."/>
        </authorList>
    </citation>
    <scope>NUCLEOTIDE SEQUENCE [LARGE SCALE GENOMIC DNA]</scope>
    <source>
        <tissue evidence="5">Whole larvae</tissue>
    </source>
</reference>
<accession>A0A0M3QWH6</accession>
<dbReference type="InterPro" id="IPR036186">
    <property type="entry name" value="Serpin_sf"/>
</dbReference>
<dbReference type="GO" id="GO:0004867">
    <property type="term" value="F:serine-type endopeptidase inhibitor activity"/>
    <property type="evidence" value="ECO:0007669"/>
    <property type="project" value="UniProtKB-KW"/>
</dbReference>
<keyword evidence="2" id="KW-0722">Serine protease inhibitor</keyword>
<dbReference type="EMBL" id="CP012525">
    <property type="protein sequence ID" value="ALC44163.1"/>
    <property type="molecule type" value="Genomic_DNA"/>
</dbReference>
<dbReference type="InterPro" id="IPR023796">
    <property type="entry name" value="Serpin_dom"/>
</dbReference>
<dbReference type="Gene3D" id="3.30.497.10">
    <property type="entry name" value="Antithrombin, subunit I, domain 2"/>
    <property type="match status" value="1"/>
</dbReference>
<dbReference type="AlphaFoldDB" id="A0A0M3QWH6"/>
<dbReference type="Proteomes" id="UP000494163">
    <property type="component" value="Chromosome 3L"/>
</dbReference>
<proteinExistence type="inferred from homology"/>
<dbReference type="FunFam" id="2.30.39.10:FF:000025">
    <property type="entry name" value="Serpin 77Bb"/>
    <property type="match status" value="1"/>
</dbReference>
<dbReference type="Pfam" id="PF00079">
    <property type="entry name" value="Serpin"/>
    <property type="match status" value="1"/>
</dbReference>
<feature type="domain" description="Serpin" evidence="4">
    <location>
        <begin position="86"/>
        <end position="448"/>
    </location>
</feature>
<dbReference type="InterPro" id="IPR000215">
    <property type="entry name" value="Serpin_fam"/>
</dbReference>
<dbReference type="InterPro" id="IPR042185">
    <property type="entry name" value="Serpin_sf_2"/>
</dbReference>
<dbReference type="SUPFAM" id="SSF56574">
    <property type="entry name" value="Serpins"/>
    <property type="match status" value="1"/>
</dbReference>
<dbReference type="SMART" id="SM00093">
    <property type="entry name" value="SERPIN"/>
    <property type="match status" value="1"/>
</dbReference>
<dbReference type="STRING" id="30019.A0A0M3QWH6"/>
<dbReference type="GO" id="GO:0005615">
    <property type="term" value="C:extracellular space"/>
    <property type="evidence" value="ECO:0007669"/>
    <property type="project" value="InterPro"/>
</dbReference>
<evidence type="ECO:0000256" key="3">
    <source>
        <dbReference type="RuleBase" id="RU000411"/>
    </source>
</evidence>
<keyword evidence="1" id="KW-0646">Protease inhibitor</keyword>
<evidence type="ECO:0000256" key="2">
    <source>
        <dbReference type="ARBA" id="ARBA00022900"/>
    </source>
</evidence>
<dbReference type="CDD" id="cd19598">
    <property type="entry name" value="serpin77Ba-like_insects"/>
    <property type="match status" value="1"/>
</dbReference>
<name>A0A0M3QWH6_DROBS</name>
<evidence type="ECO:0000256" key="1">
    <source>
        <dbReference type="ARBA" id="ARBA00022690"/>
    </source>
</evidence>
<evidence type="ECO:0000313" key="6">
    <source>
        <dbReference type="Proteomes" id="UP000494163"/>
    </source>
</evidence>
<comment type="similarity">
    <text evidence="3">Belongs to the serpin family.</text>
</comment>
<dbReference type="OMA" id="KPFQYMI"/>
<organism evidence="5 6">
    <name type="scientific">Drosophila busckii</name>
    <name type="common">Fruit fly</name>
    <dbReference type="NCBI Taxonomy" id="30019"/>
    <lineage>
        <taxon>Eukaryota</taxon>
        <taxon>Metazoa</taxon>
        <taxon>Ecdysozoa</taxon>
        <taxon>Arthropoda</taxon>
        <taxon>Hexapoda</taxon>
        <taxon>Insecta</taxon>
        <taxon>Pterygota</taxon>
        <taxon>Neoptera</taxon>
        <taxon>Endopterygota</taxon>
        <taxon>Diptera</taxon>
        <taxon>Brachycera</taxon>
        <taxon>Muscomorpha</taxon>
        <taxon>Ephydroidea</taxon>
        <taxon>Drosophilidae</taxon>
        <taxon>Drosophila</taxon>
    </lineage>
</organism>
<gene>
    <name evidence="5" type="ORF">Dbus_chr3Lg1329</name>
</gene>
<evidence type="ECO:0000313" key="5">
    <source>
        <dbReference type="EMBL" id="ALC44163.1"/>
    </source>
</evidence>